<keyword evidence="3 4" id="KW-0862">Zinc</keyword>
<dbReference type="EnsemblMetazoa" id="CLYHEMT012109.1">
    <property type="protein sequence ID" value="CLYHEMP012109.1"/>
    <property type="gene ID" value="CLYHEMG012109"/>
</dbReference>
<protein>
    <recommendedName>
        <fullName evidence="6">C3H1-type domain-containing protein</fullName>
    </recommendedName>
</protein>
<feature type="compositionally biased region" description="Polar residues" evidence="5">
    <location>
        <begin position="80"/>
        <end position="99"/>
    </location>
</feature>
<feature type="region of interest" description="Disordered" evidence="5">
    <location>
        <begin position="1"/>
        <end position="129"/>
    </location>
</feature>
<feature type="zinc finger region" description="C3H1-type" evidence="4">
    <location>
        <begin position="129"/>
        <end position="156"/>
    </location>
</feature>
<keyword evidence="8" id="KW-1185">Reference proteome</keyword>
<evidence type="ECO:0000313" key="7">
    <source>
        <dbReference type="EnsemblMetazoa" id="CLYHEMP012109.1"/>
    </source>
</evidence>
<dbReference type="InterPro" id="IPR000571">
    <property type="entry name" value="Znf_CCCH"/>
</dbReference>
<dbReference type="OrthoDB" id="336321at2759"/>
<dbReference type="GO" id="GO:0008270">
    <property type="term" value="F:zinc ion binding"/>
    <property type="evidence" value="ECO:0007669"/>
    <property type="project" value="UniProtKB-KW"/>
</dbReference>
<evidence type="ECO:0000259" key="6">
    <source>
        <dbReference type="PROSITE" id="PS50103"/>
    </source>
</evidence>
<feature type="compositionally biased region" description="Basic and acidic residues" evidence="5">
    <location>
        <begin position="106"/>
        <end position="116"/>
    </location>
</feature>
<feature type="domain" description="C3H1-type" evidence="6">
    <location>
        <begin position="129"/>
        <end position="156"/>
    </location>
</feature>
<reference evidence="7" key="1">
    <citation type="submission" date="2021-01" db="UniProtKB">
        <authorList>
            <consortium name="EnsemblMetazoa"/>
        </authorList>
    </citation>
    <scope>IDENTIFICATION</scope>
</reference>
<dbReference type="SMART" id="SM00356">
    <property type="entry name" value="ZnF_C3H1"/>
    <property type="match status" value="1"/>
</dbReference>
<name>A0A7M5WSY9_9CNID</name>
<accession>A0A7M5WSY9</accession>
<dbReference type="PROSITE" id="PS50103">
    <property type="entry name" value="ZF_C3H1"/>
    <property type="match status" value="1"/>
</dbReference>
<dbReference type="RefSeq" id="XP_066929396.1">
    <property type="nucleotide sequence ID" value="XM_067073295.1"/>
</dbReference>
<dbReference type="SUPFAM" id="SSF90229">
    <property type="entry name" value="CCCH zinc finger"/>
    <property type="match status" value="1"/>
</dbReference>
<organism evidence="7 8">
    <name type="scientific">Clytia hemisphaerica</name>
    <dbReference type="NCBI Taxonomy" id="252671"/>
    <lineage>
        <taxon>Eukaryota</taxon>
        <taxon>Metazoa</taxon>
        <taxon>Cnidaria</taxon>
        <taxon>Hydrozoa</taxon>
        <taxon>Hydroidolina</taxon>
        <taxon>Leptothecata</taxon>
        <taxon>Obeliida</taxon>
        <taxon>Clytiidae</taxon>
        <taxon>Clytia</taxon>
    </lineage>
</organism>
<feature type="compositionally biased region" description="Basic and acidic residues" evidence="5">
    <location>
        <begin position="22"/>
        <end position="33"/>
    </location>
</feature>
<evidence type="ECO:0000313" key="8">
    <source>
        <dbReference type="Proteomes" id="UP000594262"/>
    </source>
</evidence>
<sequence>MSLVANYSCSSSEESETEDGSEEKQENRKEKEIPPFSSTDGSSDEESESEVNKLPLPSAILKQKGEHKLPELNVNKRKLSQNSIFSDPFAQSNASIEQTLSKHKRLTETKDQEPNQRQRKKQAKESEVKKTKLCVKFFKSGTCKFGDKCKFAHKLLSQQEHSMEFKEPNIVSQPDLVKKKKKKNNFMASTNDPNSDDEGQSISKKKRPGLSNNLVPGKKVLQNYDKLCR</sequence>
<evidence type="ECO:0000256" key="2">
    <source>
        <dbReference type="ARBA" id="ARBA00022771"/>
    </source>
</evidence>
<evidence type="ECO:0000256" key="1">
    <source>
        <dbReference type="ARBA" id="ARBA00022723"/>
    </source>
</evidence>
<keyword evidence="2 4" id="KW-0863">Zinc-finger</keyword>
<dbReference type="InterPro" id="IPR036855">
    <property type="entry name" value="Znf_CCCH_sf"/>
</dbReference>
<proteinExistence type="predicted"/>
<keyword evidence="1 4" id="KW-0479">Metal-binding</keyword>
<feature type="region of interest" description="Disordered" evidence="5">
    <location>
        <begin position="162"/>
        <end position="229"/>
    </location>
</feature>
<evidence type="ECO:0000256" key="3">
    <source>
        <dbReference type="ARBA" id="ARBA00022833"/>
    </source>
</evidence>
<dbReference type="AlphaFoldDB" id="A0A7M5WSY9"/>
<dbReference type="Pfam" id="PF00642">
    <property type="entry name" value="zf-CCCH"/>
    <property type="match status" value="1"/>
</dbReference>
<dbReference type="GeneID" id="136816954"/>
<dbReference type="Proteomes" id="UP000594262">
    <property type="component" value="Unplaced"/>
</dbReference>
<evidence type="ECO:0000256" key="5">
    <source>
        <dbReference type="SAM" id="MobiDB-lite"/>
    </source>
</evidence>
<dbReference type="Gene3D" id="4.10.1000.10">
    <property type="entry name" value="Zinc finger, CCCH-type"/>
    <property type="match status" value="1"/>
</dbReference>
<evidence type="ECO:0000256" key="4">
    <source>
        <dbReference type="PROSITE-ProRule" id="PRU00723"/>
    </source>
</evidence>